<dbReference type="PANTHER" id="PTHR43706">
    <property type="entry name" value="NADH DEHYDROGENASE"/>
    <property type="match status" value="1"/>
</dbReference>
<evidence type="ECO:0000313" key="12">
    <source>
        <dbReference type="EMBL" id="GMH97146.1"/>
    </source>
</evidence>
<dbReference type="InterPro" id="IPR023753">
    <property type="entry name" value="FAD/NAD-binding_dom"/>
</dbReference>
<dbReference type="Pfam" id="PF07992">
    <property type="entry name" value="Pyr_redox_2"/>
    <property type="match status" value="1"/>
</dbReference>
<evidence type="ECO:0000259" key="10">
    <source>
        <dbReference type="Pfam" id="PF07992"/>
    </source>
</evidence>
<evidence type="ECO:0000313" key="13">
    <source>
        <dbReference type="Proteomes" id="UP001165085"/>
    </source>
</evidence>
<keyword evidence="13" id="KW-1185">Reference proteome</keyword>
<sequence length="513" mass="56233">MSFKHFMTRRVVPVLVAGTLVPTVFFTTARDEWIDHAYSIKKIVSPNQPTRKERVVILGSGWGSLSFLQRLDPDKVDITVVSPRSFFFYTPLLAGCSTGTVASTSITESMRWHLHRFKGTSSRPLFLQAHASSIDVEKKTVTCGSSAVGVSTTLDYDQLVVAVGAESNTFNIKGVKEYATMMKEVEDSLKVRREVLEKLESANSLLASGASDEEVRRHLHWVVVGGGPTGVELTAELCDFVNSDVRDYFPALTDKIQISLIEGTGKVLGVFAPHISEYARNKLLKQGANVTTNCFVTGANEKTVSLLNAVDKSKSSIDYGLLVWAGGIGARPFTRAFATQIGGEQLPKKGPLRGLKVDNKFRVAGADNVWALGDCALSGSPPTAQAAYQQGKYLGRLFRETNCEREKVEEHDAFEFHNYGSLAYVGSSSAVADLKLHLWGSEHPAGRGQDSDSTVLEGKGAFAIWRSLYFSKMLSMKNRWQVLFDWCMSGTFGRDISAPYNEQVEVKKAGKSA</sequence>
<dbReference type="GO" id="GO:0005739">
    <property type="term" value="C:mitochondrion"/>
    <property type="evidence" value="ECO:0007669"/>
    <property type="project" value="UniProtKB-ARBA"/>
</dbReference>
<gene>
    <name evidence="12" type="ORF">TrST_g5394</name>
</gene>
<evidence type="ECO:0000256" key="3">
    <source>
        <dbReference type="ARBA" id="ARBA00022630"/>
    </source>
</evidence>
<organism evidence="12 13">
    <name type="scientific">Triparma strigata</name>
    <dbReference type="NCBI Taxonomy" id="1606541"/>
    <lineage>
        <taxon>Eukaryota</taxon>
        <taxon>Sar</taxon>
        <taxon>Stramenopiles</taxon>
        <taxon>Ochrophyta</taxon>
        <taxon>Bolidophyceae</taxon>
        <taxon>Parmales</taxon>
        <taxon>Triparmaceae</taxon>
        <taxon>Triparma</taxon>
    </lineage>
</organism>
<evidence type="ECO:0000256" key="7">
    <source>
        <dbReference type="ARBA" id="ARBA00023027"/>
    </source>
</evidence>
<dbReference type="InterPro" id="IPR036188">
    <property type="entry name" value="FAD/NAD-bd_sf"/>
</dbReference>
<dbReference type="InterPro" id="IPR054585">
    <property type="entry name" value="NDH2-like_C"/>
</dbReference>
<evidence type="ECO:0000256" key="1">
    <source>
        <dbReference type="ARBA" id="ARBA00005272"/>
    </source>
</evidence>
<name>A0A9W7BVG9_9STRA</name>
<evidence type="ECO:0000259" key="11">
    <source>
        <dbReference type="Pfam" id="PF22366"/>
    </source>
</evidence>
<dbReference type="EMBL" id="BRXY01000482">
    <property type="protein sequence ID" value="GMH97146.1"/>
    <property type="molecule type" value="Genomic_DNA"/>
</dbReference>
<evidence type="ECO:0000256" key="2">
    <source>
        <dbReference type="ARBA" id="ARBA00012637"/>
    </source>
</evidence>
<dbReference type="OrthoDB" id="3244603at2759"/>
<comment type="caution">
    <text evidence="12">The sequence shown here is derived from an EMBL/GenBank/DDBJ whole genome shotgun (WGS) entry which is preliminary data.</text>
</comment>
<keyword evidence="6" id="KW-0560">Oxidoreductase</keyword>
<dbReference type="PANTHER" id="PTHR43706:SF47">
    <property type="entry name" value="EXTERNAL NADH-UBIQUINONE OXIDOREDUCTASE 1, MITOCHONDRIAL-RELATED"/>
    <property type="match status" value="1"/>
</dbReference>
<keyword evidence="3" id="KW-0285">Flavoprotein</keyword>
<feature type="domain" description="External alternative NADH-ubiquinone oxidoreductase-like C-terminal" evidence="11">
    <location>
        <begin position="420"/>
        <end position="495"/>
    </location>
</feature>
<keyword evidence="7" id="KW-0520">NAD</keyword>
<dbReference type="GO" id="GO:0050136">
    <property type="term" value="F:NADH dehydrogenase (quinone) (non-electrogenic) activity"/>
    <property type="evidence" value="ECO:0007669"/>
    <property type="project" value="UniProtKB-EC"/>
</dbReference>
<protein>
    <recommendedName>
        <fullName evidence="2">NADH:ubiquinone reductase (non-electrogenic)</fullName>
        <ecNumber evidence="2">1.6.5.9</ecNumber>
    </recommendedName>
</protein>
<evidence type="ECO:0000256" key="4">
    <source>
        <dbReference type="ARBA" id="ARBA00022827"/>
    </source>
</evidence>
<evidence type="ECO:0000256" key="9">
    <source>
        <dbReference type="ARBA" id="ARBA00049010"/>
    </source>
</evidence>
<comment type="similarity">
    <text evidence="1">Belongs to the NADH dehydrogenase family.</text>
</comment>
<accession>A0A9W7BVG9</accession>
<feature type="domain" description="FAD/NAD(P)-binding" evidence="10">
    <location>
        <begin position="54"/>
        <end position="391"/>
    </location>
</feature>
<evidence type="ECO:0000256" key="6">
    <source>
        <dbReference type="ARBA" id="ARBA00023002"/>
    </source>
</evidence>
<comment type="catalytic activity">
    <reaction evidence="9">
        <text>a ubiquinone + NADH + H(+) = a ubiquinol + NAD(+)</text>
        <dbReference type="Rhea" id="RHEA:23152"/>
        <dbReference type="Rhea" id="RHEA-COMP:9565"/>
        <dbReference type="Rhea" id="RHEA-COMP:9566"/>
        <dbReference type="ChEBI" id="CHEBI:15378"/>
        <dbReference type="ChEBI" id="CHEBI:16389"/>
        <dbReference type="ChEBI" id="CHEBI:17976"/>
        <dbReference type="ChEBI" id="CHEBI:57540"/>
        <dbReference type="ChEBI" id="CHEBI:57945"/>
    </reaction>
</comment>
<dbReference type="EC" id="1.6.5.9" evidence="2"/>
<keyword evidence="5" id="KW-0809">Transit peptide</keyword>
<dbReference type="InterPro" id="IPR045024">
    <property type="entry name" value="NDH-2"/>
</dbReference>
<evidence type="ECO:0000256" key="8">
    <source>
        <dbReference type="ARBA" id="ARBA00047599"/>
    </source>
</evidence>
<evidence type="ECO:0000256" key="5">
    <source>
        <dbReference type="ARBA" id="ARBA00022946"/>
    </source>
</evidence>
<keyword evidence="4" id="KW-0274">FAD</keyword>
<dbReference type="Proteomes" id="UP001165085">
    <property type="component" value="Unassembled WGS sequence"/>
</dbReference>
<dbReference type="Gene3D" id="3.50.50.100">
    <property type="match status" value="1"/>
</dbReference>
<dbReference type="SUPFAM" id="SSF51905">
    <property type="entry name" value="FAD/NAD(P)-binding domain"/>
    <property type="match status" value="2"/>
</dbReference>
<proteinExistence type="inferred from homology"/>
<reference evidence="13" key="1">
    <citation type="journal article" date="2023" name="Commun. Biol.">
        <title>Genome analysis of Parmales, the sister group of diatoms, reveals the evolutionary specialization of diatoms from phago-mixotrophs to photoautotrophs.</title>
        <authorList>
            <person name="Ban H."/>
            <person name="Sato S."/>
            <person name="Yoshikawa S."/>
            <person name="Yamada K."/>
            <person name="Nakamura Y."/>
            <person name="Ichinomiya M."/>
            <person name="Sato N."/>
            <person name="Blanc-Mathieu R."/>
            <person name="Endo H."/>
            <person name="Kuwata A."/>
            <person name="Ogata H."/>
        </authorList>
    </citation>
    <scope>NUCLEOTIDE SEQUENCE [LARGE SCALE GENOMIC DNA]</scope>
    <source>
        <strain evidence="13">NIES 3701</strain>
    </source>
</reference>
<dbReference type="AlphaFoldDB" id="A0A9W7BVG9"/>
<dbReference type="PRINTS" id="PR00368">
    <property type="entry name" value="FADPNR"/>
</dbReference>
<comment type="catalytic activity">
    <reaction evidence="8">
        <text>a quinone + NADH + H(+) = a quinol + NAD(+)</text>
        <dbReference type="Rhea" id="RHEA:46160"/>
        <dbReference type="ChEBI" id="CHEBI:15378"/>
        <dbReference type="ChEBI" id="CHEBI:24646"/>
        <dbReference type="ChEBI" id="CHEBI:57540"/>
        <dbReference type="ChEBI" id="CHEBI:57945"/>
        <dbReference type="ChEBI" id="CHEBI:132124"/>
        <dbReference type="EC" id="1.6.5.9"/>
    </reaction>
</comment>
<dbReference type="Pfam" id="PF22366">
    <property type="entry name" value="NDH2_C"/>
    <property type="match status" value="1"/>
</dbReference>